<sequence>MKVFVSSLIRGFEPFREAARSAVTTLRHEPVMAEDFGAQPSSPQIACMQGLRSADLVVLVLGEQYGYVQGTSGVSPTHEEFLEARDTKPILAFVQEGVTRDTQQAKFVSDVQGWQQGYFRGGFKTPEELKDLVTRAIHDYQLAHATAPLDVNMLTQSAISVLPRSRNGHSTQSPMLDLAIVGGPLQRILRPAALEHPKLLTDLHQRALFGDPRLFDSSKGMNSDIEGAALYLEQDGGARIQLNEQGALVLRLSLERPGPHNHGGFSASFALIEEIVLRQLTAGITYADWALELIDPTQKLTHVSLAARIDASEHLGWRTQAEDDASPNSGTMGFGNGEERSPVTVDRPRAALRFDTASLAEDLMVPLRRQRKSR</sequence>
<organism evidence="3 4">
    <name type="scientific">Cupriavidus pampae</name>
    <dbReference type="NCBI Taxonomy" id="659251"/>
    <lineage>
        <taxon>Bacteria</taxon>
        <taxon>Pseudomonadati</taxon>
        <taxon>Pseudomonadota</taxon>
        <taxon>Betaproteobacteria</taxon>
        <taxon>Burkholderiales</taxon>
        <taxon>Burkholderiaceae</taxon>
        <taxon>Cupriavidus</taxon>
    </lineage>
</organism>
<reference evidence="3 4" key="1">
    <citation type="submission" date="2021-08" db="EMBL/GenBank/DDBJ databases">
        <authorList>
            <person name="Peeters C."/>
        </authorList>
    </citation>
    <scope>NUCLEOTIDE SEQUENCE [LARGE SCALE GENOMIC DNA]</scope>
    <source>
        <strain evidence="3 4">LMG 32289</strain>
    </source>
</reference>
<feature type="domain" description="DUF4062" evidence="2">
    <location>
        <begin position="2"/>
        <end position="84"/>
    </location>
</feature>
<evidence type="ECO:0000259" key="2">
    <source>
        <dbReference type="Pfam" id="PF13271"/>
    </source>
</evidence>
<name>A0ABM8Y161_9BURK</name>
<dbReference type="Proteomes" id="UP000706525">
    <property type="component" value="Unassembled WGS sequence"/>
</dbReference>
<evidence type="ECO:0000256" key="1">
    <source>
        <dbReference type="SAM" id="MobiDB-lite"/>
    </source>
</evidence>
<evidence type="ECO:0000313" key="3">
    <source>
        <dbReference type="EMBL" id="CAG9186446.1"/>
    </source>
</evidence>
<dbReference type="Pfam" id="PF13271">
    <property type="entry name" value="DUF4062"/>
    <property type="match status" value="1"/>
</dbReference>
<evidence type="ECO:0000313" key="4">
    <source>
        <dbReference type="Proteomes" id="UP000706525"/>
    </source>
</evidence>
<proteinExistence type="predicted"/>
<dbReference type="RefSeq" id="WP_223995614.1">
    <property type="nucleotide sequence ID" value="NZ_CAJZAG010000018.1"/>
</dbReference>
<protein>
    <recommendedName>
        <fullName evidence="2">DUF4062 domain-containing protein</fullName>
    </recommendedName>
</protein>
<accession>A0ABM8Y161</accession>
<feature type="region of interest" description="Disordered" evidence="1">
    <location>
        <begin position="317"/>
        <end position="347"/>
    </location>
</feature>
<dbReference type="EMBL" id="CAJZAG010000018">
    <property type="protein sequence ID" value="CAG9186446.1"/>
    <property type="molecule type" value="Genomic_DNA"/>
</dbReference>
<gene>
    <name evidence="3" type="ORF">LMG32289_06428</name>
</gene>
<comment type="caution">
    <text evidence="3">The sequence shown here is derived from an EMBL/GenBank/DDBJ whole genome shotgun (WGS) entry which is preliminary data.</text>
</comment>
<keyword evidence="4" id="KW-1185">Reference proteome</keyword>
<feature type="compositionally biased region" description="Basic and acidic residues" evidence="1">
    <location>
        <begin position="337"/>
        <end position="347"/>
    </location>
</feature>
<dbReference type="InterPro" id="IPR025139">
    <property type="entry name" value="DUF4062"/>
</dbReference>